<dbReference type="Proteomes" id="UP000191257">
    <property type="component" value="Chromosome"/>
</dbReference>
<organism evidence="7 8">
    <name type="scientific">Paracoccus yeei</name>
    <dbReference type="NCBI Taxonomy" id="147645"/>
    <lineage>
        <taxon>Bacteria</taxon>
        <taxon>Pseudomonadati</taxon>
        <taxon>Pseudomonadota</taxon>
        <taxon>Alphaproteobacteria</taxon>
        <taxon>Rhodobacterales</taxon>
        <taxon>Paracoccaceae</taxon>
        <taxon>Paracoccus</taxon>
    </lineage>
</organism>
<dbReference type="PANTHER" id="PTHR11101">
    <property type="entry name" value="PHOSPHATE TRANSPORTER"/>
    <property type="match status" value="1"/>
</dbReference>
<gene>
    <name evidence="7" type="ORF">A6J80_06965</name>
</gene>
<accession>A0A1V0GQM1</accession>
<dbReference type="GO" id="GO:0005315">
    <property type="term" value="F:phosphate transmembrane transporter activity"/>
    <property type="evidence" value="ECO:0007669"/>
    <property type="project" value="InterPro"/>
</dbReference>
<feature type="transmembrane region" description="Helical" evidence="6">
    <location>
        <begin position="338"/>
        <end position="359"/>
    </location>
</feature>
<proteinExistence type="inferred from homology"/>
<feature type="transmembrane region" description="Helical" evidence="6">
    <location>
        <begin position="292"/>
        <end position="311"/>
    </location>
</feature>
<dbReference type="InterPro" id="IPR001204">
    <property type="entry name" value="Phos_transporter"/>
</dbReference>
<comment type="similarity">
    <text evidence="6">Belongs to the inorganic phosphate transporter (PiT) (TC 2.A.20) family.</text>
</comment>
<dbReference type="GO" id="GO:0016020">
    <property type="term" value="C:membrane"/>
    <property type="evidence" value="ECO:0007669"/>
    <property type="project" value="UniProtKB-SubCell"/>
</dbReference>
<feature type="transmembrane region" description="Helical" evidence="6">
    <location>
        <begin position="35"/>
        <end position="55"/>
    </location>
</feature>
<feature type="transmembrane region" description="Helical" evidence="6">
    <location>
        <begin position="446"/>
        <end position="472"/>
    </location>
</feature>
<feature type="transmembrane region" description="Helical" evidence="6">
    <location>
        <begin position="402"/>
        <end position="419"/>
    </location>
</feature>
<dbReference type="Pfam" id="PF01384">
    <property type="entry name" value="PHO4"/>
    <property type="match status" value="1"/>
</dbReference>
<protein>
    <recommendedName>
        <fullName evidence="6">Phosphate transporter</fullName>
    </recommendedName>
</protein>
<dbReference type="EMBL" id="CP020442">
    <property type="protein sequence ID" value="ARC36155.1"/>
    <property type="molecule type" value="Genomic_DNA"/>
</dbReference>
<feature type="transmembrane region" description="Helical" evidence="6">
    <location>
        <begin position="259"/>
        <end position="280"/>
    </location>
</feature>
<evidence type="ECO:0000256" key="1">
    <source>
        <dbReference type="ARBA" id="ARBA00004141"/>
    </source>
</evidence>
<evidence type="ECO:0000256" key="6">
    <source>
        <dbReference type="RuleBase" id="RU363058"/>
    </source>
</evidence>
<feature type="transmembrane region" description="Helical" evidence="6">
    <location>
        <begin position="94"/>
        <end position="118"/>
    </location>
</feature>
<feature type="transmembrane region" description="Helical" evidence="6">
    <location>
        <begin position="165"/>
        <end position="183"/>
    </location>
</feature>
<feature type="transmembrane region" description="Helical" evidence="6">
    <location>
        <begin position="138"/>
        <end position="158"/>
    </location>
</feature>
<keyword evidence="8" id="KW-1185">Reference proteome</keyword>
<keyword evidence="2 6" id="KW-0813">Transport</keyword>
<evidence type="ECO:0000256" key="4">
    <source>
        <dbReference type="ARBA" id="ARBA00022989"/>
    </source>
</evidence>
<keyword evidence="3 6" id="KW-0812">Transmembrane</keyword>
<feature type="transmembrane region" description="Helical" evidence="6">
    <location>
        <begin position="189"/>
        <end position="212"/>
    </location>
</feature>
<dbReference type="PANTHER" id="PTHR11101:SF80">
    <property type="entry name" value="PHOSPHATE TRANSPORTER"/>
    <property type="match status" value="1"/>
</dbReference>
<evidence type="ECO:0000256" key="5">
    <source>
        <dbReference type="ARBA" id="ARBA00023136"/>
    </source>
</evidence>
<evidence type="ECO:0000256" key="2">
    <source>
        <dbReference type="ARBA" id="ARBA00022448"/>
    </source>
</evidence>
<reference evidence="7" key="1">
    <citation type="submission" date="2017-12" db="EMBL/GenBank/DDBJ databases">
        <title>FDA dAtabase for Regulatory Grade micrObial Sequences (FDA-ARGOS): Supporting development and validation of Infectious Disease Dx tests.</title>
        <authorList>
            <person name="Campos J."/>
            <person name="Goldberg B."/>
            <person name="Tallon L."/>
            <person name="Sadzewicz L."/>
            <person name="Sengamalay N."/>
            <person name="Ott S."/>
            <person name="Godinez A."/>
            <person name="Nagaraj S."/>
            <person name="Vyas G."/>
            <person name="Aluvathingal J."/>
            <person name="Nadendla S."/>
            <person name="Geyer C."/>
            <person name="Nandy P."/>
            <person name="Hobson J."/>
            <person name="Sichtig H."/>
        </authorList>
    </citation>
    <scope>NUCLEOTIDE SEQUENCE</scope>
    <source>
        <strain evidence="7">FDAARGOS_252</strain>
    </source>
</reference>
<dbReference type="GO" id="GO:0035435">
    <property type="term" value="P:phosphate ion transmembrane transport"/>
    <property type="evidence" value="ECO:0007669"/>
    <property type="project" value="TreeGrafter"/>
</dbReference>
<dbReference type="AlphaFoldDB" id="A0A1V0GQM1"/>
<evidence type="ECO:0000256" key="3">
    <source>
        <dbReference type="ARBA" id="ARBA00022692"/>
    </source>
</evidence>
<feature type="transmembrane region" description="Helical" evidence="6">
    <location>
        <begin position="232"/>
        <end position="253"/>
    </location>
</feature>
<dbReference type="eggNOG" id="COG0306">
    <property type="taxonomic scope" value="Bacteria"/>
</dbReference>
<keyword evidence="5 6" id="KW-0472">Membrane</keyword>
<feature type="transmembrane region" description="Helical" evidence="6">
    <location>
        <begin position="61"/>
        <end position="82"/>
    </location>
</feature>
<keyword evidence="4 6" id="KW-1133">Transmembrane helix</keyword>
<name>A0A1V0GQM1_9RHOB</name>
<comment type="subcellular location">
    <subcellularLocation>
        <location evidence="1 6">Membrane</location>
        <topology evidence="1 6">Multi-pass membrane protein</topology>
    </subcellularLocation>
</comment>
<evidence type="ECO:0000313" key="7">
    <source>
        <dbReference type="EMBL" id="ARC36155.1"/>
    </source>
</evidence>
<dbReference type="RefSeq" id="WP_080620954.1">
    <property type="nucleotide sequence ID" value="NZ_CAWMZI010000001.1"/>
</dbReference>
<keyword evidence="6" id="KW-0592">Phosphate transport</keyword>
<dbReference type="STRING" id="147645.A6J80_06965"/>
<evidence type="ECO:0000313" key="8">
    <source>
        <dbReference type="Proteomes" id="UP000191257"/>
    </source>
</evidence>
<feature type="transmembrane region" description="Helical" evidence="6">
    <location>
        <begin position="379"/>
        <end position="396"/>
    </location>
</feature>
<dbReference type="KEGG" id="pye:A6J80_06965"/>
<sequence>MRPPEREYRILDKDLGRITNAEHAALALARPRLRLGLALLFMAVVAEIGATMLAGQPALGIVAASIAVATYLALSIGANDVANSLSPAIGAGAIGLTLGLCLVAAMELAGAVIAGGAVTRTLTQGLVGGSLGQGSPTPPMMLAALMAAATWISVATWLDAPISTTHSVVGAITGAGMATFGIGSVNWMAFVSVAIGWMASPVVSGCLAAALLASLHRHALDKEDPLPSGRAWLTLMVGLAAGALFLVGGTAYGGLGWPLVLGLTLAAIAAGAAYAHVTLARQIAGGAGGGKALKALLGLPLTVAALVMSFAHGANDASNVAAPLTIVLQGLARDGAPLLSPVAVLALAGLGIGAGVLLFGGRLVHMVGSNITRLNPARALCVTLASALTVLCFSLLGLPVSTTHIAVGGVFGVGFWREWRDRRRAKARAPMPVEEVRRRNLVRRSYVRAILGAWLITVPANAALAALLVLALNLR</sequence>